<proteinExistence type="predicted"/>
<dbReference type="InParanoid" id="U5FFS6"/>
<dbReference type="Proteomes" id="UP000006729">
    <property type="component" value="Chromosome 18"/>
</dbReference>
<dbReference type="EMBL" id="CM009307">
    <property type="protein sequence ID" value="PNS93698.1"/>
    <property type="molecule type" value="Genomic_DNA"/>
</dbReference>
<sequence>MLIFFFKKILMLCDFFLKLRGLALLTKRASGSRSNFSKQPPKPYPTVLLGLTFVCGFKGLRSLYTLSSFSSLLSSA</sequence>
<dbReference type="AlphaFoldDB" id="U5FFS6"/>
<name>U5FFS6_POPTR</name>
<protein>
    <submittedName>
        <fullName evidence="1">Uncharacterized protein</fullName>
    </submittedName>
</protein>
<gene>
    <name evidence="1" type="ORF">POPTR_018G101900</name>
</gene>
<accession>U5FFS6</accession>
<evidence type="ECO:0000313" key="2">
    <source>
        <dbReference type="Proteomes" id="UP000006729"/>
    </source>
</evidence>
<evidence type="ECO:0000313" key="1">
    <source>
        <dbReference type="EMBL" id="PNS93698.1"/>
    </source>
</evidence>
<keyword evidence="2" id="KW-1185">Reference proteome</keyword>
<organism evidence="1 2">
    <name type="scientific">Populus trichocarpa</name>
    <name type="common">Western balsam poplar</name>
    <name type="synonym">Populus balsamifera subsp. trichocarpa</name>
    <dbReference type="NCBI Taxonomy" id="3694"/>
    <lineage>
        <taxon>Eukaryota</taxon>
        <taxon>Viridiplantae</taxon>
        <taxon>Streptophyta</taxon>
        <taxon>Embryophyta</taxon>
        <taxon>Tracheophyta</taxon>
        <taxon>Spermatophyta</taxon>
        <taxon>Magnoliopsida</taxon>
        <taxon>eudicotyledons</taxon>
        <taxon>Gunneridae</taxon>
        <taxon>Pentapetalae</taxon>
        <taxon>rosids</taxon>
        <taxon>fabids</taxon>
        <taxon>Malpighiales</taxon>
        <taxon>Salicaceae</taxon>
        <taxon>Saliceae</taxon>
        <taxon>Populus</taxon>
    </lineage>
</organism>
<dbReference type="HOGENOM" id="CLU_2659110_0_0_1"/>
<reference evidence="1 2" key="1">
    <citation type="journal article" date="2006" name="Science">
        <title>The genome of black cottonwood, Populus trichocarpa (Torr. &amp; Gray).</title>
        <authorList>
            <person name="Tuskan G.A."/>
            <person name="Difazio S."/>
            <person name="Jansson S."/>
            <person name="Bohlmann J."/>
            <person name="Grigoriev I."/>
            <person name="Hellsten U."/>
            <person name="Putnam N."/>
            <person name="Ralph S."/>
            <person name="Rombauts S."/>
            <person name="Salamov A."/>
            <person name="Schein J."/>
            <person name="Sterck L."/>
            <person name="Aerts A."/>
            <person name="Bhalerao R.R."/>
            <person name="Bhalerao R.P."/>
            <person name="Blaudez D."/>
            <person name="Boerjan W."/>
            <person name="Brun A."/>
            <person name="Brunner A."/>
            <person name="Busov V."/>
            <person name="Campbell M."/>
            <person name="Carlson J."/>
            <person name="Chalot M."/>
            <person name="Chapman J."/>
            <person name="Chen G.L."/>
            <person name="Cooper D."/>
            <person name="Coutinho P.M."/>
            <person name="Couturier J."/>
            <person name="Covert S."/>
            <person name="Cronk Q."/>
            <person name="Cunningham R."/>
            <person name="Davis J."/>
            <person name="Degroeve S."/>
            <person name="Dejardin A."/>
            <person name="Depamphilis C."/>
            <person name="Detter J."/>
            <person name="Dirks B."/>
            <person name="Dubchak I."/>
            <person name="Duplessis S."/>
            <person name="Ehlting J."/>
            <person name="Ellis B."/>
            <person name="Gendler K."/>
            <person name="Goodstein D."/>
            <person name="Gribskov M."/>
            <person name="Grimwood J."/>
            <person name="Groover A."/>
            <person name="Gunter L."/>
            <person name="Hamberger B."/>
            <person name="Heinze B."/>
            <person name="Helariutta Y."/>
            <person name="Henrissat B."/>
            <person name="Holligan D."/>
            <person name="Holt R."/>
            <person name="Huang W."/>
            <person name="Islam-Faridi N."/>
            <person name="Jones S."/>
            <person name="Jones-Rhoades M."/>
            <person name="Jorgensen R."/>
            <person name="Joshi C."/>
            <person name="Kangasjarvi J."/>
            <person name="Karlsson J."/>
            <person name="Kelleher C."/>
            <person name="Kirkpatrick R."/>
            <person name="Kirst M."/>
            <person name="Kohler A."/>
            <person name="Kalluri U."/>
            <person name="Larimer F."/>
            <person name="Leebens-Mack J."/>
            <person name="Leple J.C."/>
            <person name="Locascio P."/>
            <person name="Lou Y."/>
            <person name="Lucas S."/>
            <person name="Martin F."/>
            <person name="Montanini B."/>
            <person name="Napoli C."/>
            <person name="Nelson D.R."/>
            <person name="Nelson C."/>
            <person name="Nieminen K."/>
            <person name="Nilsson O."/>
            <person name="Pereda V."/>
            <person name="Peter G."/>
            <person name="Philippe R."/>
            <person name="Pilate G."/>
            <person name="Poliakov A."/>
            <person name="Razumovskaya J."/>
            <person name="Richardson P."/>
            <person name="Rinaldi C."/>
            <person name="Ritland K."/>
            <person name="Rouze P."/>
            <person name="Ryaboy D."/>
            <person name="Schmutz J."/>
            <person name="Schrader J."/>
            <person name="Segerman B."/>
            <person name="Shin H."/>
            <person name="Siddiqui A."/>
            <person name="Sterky F."/>
            <person name="Terry A."/>
            <person name="Tsai C.J."/>
            <person name="Uberbacher E."/>
            <person name="Unneberg P."/>
            <person name="Vahala J."/>
            <person name="Wall K."/>
            <person name="Wessler S."/>
            <person name="Yang G."/>
            <person name="Yin T."/>
            <person name="Douglas C."/>
            <person name="Marra M."/>
            <person name="Sandberg G."/>
            <person name="Van de Peer Y."/>
            <person name="Rokhsar D."/>
        </authorList>
    </citation>
    <scope>NUCLEOTIDE SEQUENCE [LARGE SCALE GENOMIC DNA]</scope>
    <source>
        <strain evidence="2">cv. Nisqually</strain>
    </source>
</reference>